<evidence type="ECO:0000256" key="2">
    <source>
        <dbReference type="ARBA" id="ARBA00022741"/>
    </source>
</evidence>
<comment type="caution">
    <text evidence="7">The sequence shown here is derived from an EMBL/GenBank/DDBJ whole genome shotgun (WGS) entry which is preliminary data.</text>
</comment>
<dbReference type="FunFam" id="1.10.510.10:FF:000571">
    <property type="entry name" value="Maternal embryonic leucine zipper kinase"/>
    <property type="match status" value="1"/>
</dbReference>
<dbReference type="AlphaFoldDB" id="A0A8S1LMR8"/>
<protein>
    <recommendedName>
        <fullName evidence="6">Protein kinase domain-containing protein</fullName>
    </recommendedName>
</protein>
<dbReference type="InterPro" id="IPR017441">
    <property type="entry name" value="Protein_kinase_ATP_BS"/>
</dbReference>
<dbReference type="PANTHER" id="PTHR44167:SF24">
    <property type="entry name" value="SERINE_THREONINE-PROTEIN KINASE CHK2"/>
    <property type="match status" value="1"/>
</dbReference>
<evidence type="ECO:0000313" key="8">
    <source>
        <dbReference type="Proteomes" id="UP000688137"/>
    </source>
</evidence>
<accession>A0A8S1LMR8</accession>
<dbReference type="InterPro" id="IPR000719">
    <property type="entry name" value="Prot_kinase_dom"/>
</dbReference>
<dbReference type="PROSITE" id="PS00107">
    <property type="entry name" value="PROTEIN_KINASE_ATP"/>
    <property type="match status" value="1"/>
</dbReference>
<comment type="similarity">
    <text evidence="5">Belongs to the protein kinase superfamily.</text>
</comment>
<comment type="subunit">
    <text evidence="1">Monomer.</text>
</comment>
<dbReference type="PROSITE" id="PS50011">
    <property type="entry name" value="PROTEIN_KINASE_DOM"/>
    <property type="match status" value="1"/>
</dbReference>
<evidence type="ECO:0000256" key="4">
    <source>
        <dbReference type="PROSITE-ProRule" id="PRU10141"/>
    </source>
</evidence>
<feature type="binding site" evidence="4">
    <location>
        <position position="137"/>
    </location>
    <ligand>
        <name>ATP</name>
        <dbReference type="ChEBI" id="CHEBI:30616"/>
    </ligand>
</feature>
<feature type="domain" description="Protein kinase" evidence="6">
    <location>
        <begin position="108"/>
        <end position="386"/>
    </location>
</feature>
<keyword evidence="2 4" id="KW-0547">Nucleotide-binding</keyword>
<gene>
    <name evidence="7" type="ORF">PPRIM_AZ9-3.1.T0390229</name>
</gene>
<name>A0A8S1LMR8_PARPR</name>
<organism evidence="7 8">
    <name type="scientific">Paramecium primaurelia</name>
    <dbReference type="NCBI Taxonomy" id="5886"/>
    <lineage>
        <taxon>Eukaryota</taxon>
        <taxon>Sar</taxon>
        <taxon>Alveolata</taxon>
        <taxon>Ciliophora</taxon>
        <taxon>Intramacronucleata</taxon>
        <taxon>Oligohymenophorea</taxon>
        <taxon>Peniculida</taxon>
        <taxon>Parameciidae</taxon>
        <taxon>Paramecium</taxon>
    </lineage>
</organism>
<dbReference type="GO" id="GO:0005634">
    <property type="term" value="C:nucleus"/>
    <property type="evidence" value="ECO:0007669"/>
    <property type="project" value="TreeGrafter"/>
</dbReference>
<dbReference type="GO" id="GO:0044773">
    <property type="term" value="P:mitotic DNA damage checkpoint signaling"/>
    <property type="evidence" value="ECO:0007669"/>
    <property type="project" value="TreeGrafter"/>
</dbReference>
<keyword evidence="5" id="KW-0808">Transferase</keyword>
<evidence type="ECO:0000313" key="7">
    <source>
        <dbReference type="EMBL" id="CAD8066653.1"/>
    </source>
</evidence>
<evidence type="ECO:0000259" key="6">
    <source>
        <dbReference type="PROSITE" id="PS50011"/>
    </source>
</evidence>
<dbReference type="Pfam" id="PF00069">
    <property type="entry name" value="Pkinase"/>
    <property type="match status" value="1"/>
</dbReference>
<reference evidence="7" key="1">
    <citation type="submission" date="2021-01" db="EMBL/GenBank/DDBJ databases">
        <authorList>
            <consortium name="Genoscope - CEA"/>
            <person name="William W."/>
        </authorList>
    </citation>
    <scope>NUCLEOTIDE SEQUENCE</scope>
</reference>
<sequence length="468" mass="54640">MSNKIFLQIPTTSLNYFQLHSKFLNKNNNQIELLCYENQLYKKSQKSLKYTILNSTLRFQIKHEQASIILRLEKDECNFKEYIFLDKAEPWEKKLKSKIPQLDYQTYYELEKLVGNGSFASVYIAKKKSDGSKVAIKAFLKKMLIQKNPNSWRLTIENEIKVMKSLDHPSILKFYDHFENRAQSYIVMSLARGGTLEQGLKKLEEPLPFLSVKVIFRQIVDAIKYLHDRGFMHRDLKPCNILLKKPMSLKQFSLISQQDPNIVVSDFGVSSEIKDNMDIGKYCGSIGFMAPEIFLCEEDNKMTYNEKCDIFSLGCILYRLITNKPLFNAQNQIALKQLNKECHFDWIKINEELYNSKQLTHLLMKMLSIDPNKRPNCSDILKTKILEVEYDNEGCPLFINYKKPKSQSIQSVKTSRPSIKSISNNRLPFVSPNLYYNIQNNNKPQNIRSGNLLLPPINKRLQTEQCQY</sequence>
<dbReference type="SMART" id="SM00220">
    <property type="entry name" value="S_TKc"/>
    <property type="match status" value="1"/>
</dbReference>
<keyword evidence="5" id="KW-0418">Kinase</keyword>
<dbReference type="InterPro" id="IPR008271">
    <property type="entry name" value="Ser/Thr_kinase_AS"/>
</dbReference>
<evidence type="ECO:0000256" key="1">
    <source>
        <dbReference type="ARBA" id="ARBA00011245"/>
    </source>
</evidence>
<dbReference type="FunFam" id="3.30.200.20:FF:000042">
    <property type="entry name" value="Aurora kinase A"/>
    <property type="match status" value="1"/>
</dbReference>
<dbReference type="EMBL" id="CAJJDM010000038">
    <property type="protein sequence ID" value="CAD8066653.1"/>
    <property type="molecule type" value="Genomic_DNA"/>
</dbReference>
<keyword evidence="8" id="KW-1185">Reference proteome</keyword>
<dbReference type="GO" id="GO:0004674">
    <property type="term" value="F:protein serine/threonine kinase activity"/>
    <property type="evidence" value="ECO:0007669"/>
    <property type="project" value="UniProtKB-KW"/>
</dbReference>
<dbReference type="Proteomes" id="UP000688137">
    <property type="component" value="Unassembled WGS sequence"/>
</dbReference>
<proteinExistence type="inferred from homology"/>
<dbReference type="PANTHER" id="PTHR44167">
    <property type="entry name" value="OVARIAN-SPECIFIC SERINE/THREONINE-PROTEIN KINASE LOK-RELATED"/>
    <property type="match status" value="1"/>
</dbReference>
<dbReference type="GO" id="GO:0005737">
    <property type="term" value="C:cytoplasm"/>
    <property type="evidence" value="ECO:0007669"/>
    <property type="project" value="TreeGrafter"/>
</dbReference>
<keyword evidence="3 4" id="KW-0067">ATP-binding</keyword>
<evidence type="ECO:0000256" key="5">
    <source>
        <dbReference type="RuleBase" id="RU000304"/>
    </source>
</evidence>
<dbReference type="OMA" id="WRLTIEN"/>
<keyword evidence="5" id="KW-0723">Serine/threonine-protein kinase</keyword>
<dbReference type="GO" id="GO:0005524">
    <property type="term" value="F:ATP binding"/>
    <property type="evidence" value="ECO:0007669"/>
    <property type="project" value="UniProtKB-UniRule"/>
</dbReference>
<dbReference type="PROSITE" id="PS00108">
    <property type="entry name" value="PROTEIN_KINASE_ST"/>
    <property type="match status" value="1"/>
</dbReference>
<evidence type="ECO:0000256" key="3">
    <source>
        <dbReference type="ARBA" id="ARBA00022840"/>
    </source>
</evidence>